<evidence type="ECO:0000313" key="1">
    <source>
        <dbReference type="EMBL" id="OGL80165.1"/>
    </source>
</evidence>
<evidence type="ECO:0000313" key="2">
    <source>
        <dbReference type="Proteomes" id="UP000176897"/>
    </source>
</evidence>
<reference evidence="1 2" key="1">
    <citation type="journal article" date="2016" name="Nat. Commun.">
        <title>Thousands of microbial genomes shed light on interconnected biogeochemical processes in an aquifer system.</title>
        <authorList>
            <person name="Anantharaman K."/>
            <person name="Brown C.T."/>
            <person name="Hug L.A."/>
            <person name="Sharon I."/>
            <person name="Castelle C.J."/>
            <person name="Probst A.J."/>
            <person name="Thomas B.C."/>
            <person name="Singh A."/>
            <person name="Wilkins M.J."/>
            <person name="Karaoz U."/>
            <person name="Brodie E.L."/>
            <person name="Williams K.H."/>
            <person name="Hubbard S.S."/>
            <person name="Banfield J.F."/>
        </authorList>
    </citation>
    <scope>NUCLEOTIDE SEQUENCE [LARGE SCALE GENOMIC DNA]</scope>
</reference>
<dbReference type="STRING" id="1802401.A3B21_02210"/>
<dbReference type="AlphaFoldDB" id="A0A1F7UPJ7"/>
<dbReference type="Proteomes" id="UP000176897">
    <property type="component" value="Unassembled WGS sequence"/>
</dbReference>
<name>A0A1F7UPJ7_9BACT</name>
<protein>
    <recommendedName>
        <fullName evidence="3">Phage-Barnase-EndoU-ColicinE5/D-RelE like nuclease 2 domain-containing protein</fullName>
    </recommendedName>
</protein>
<gene>
    <name evidence="1" type="ORF">A3B21_02210</name>
</gene>
<comment type="caution">
    <text evidence="1">The sequence shown here is derived from an EMBL/GenBank/DDBJ whole genome shotgun (WGS) entry which is preliminary data.</text>
</comment>
<dbReference type="EMBL" id="MGEJ01000014">
    <property type="protein sequence ID" value="OGL80165.1"/>
    <property type="molecule type" value="Genomic_DNA"/>
</dbReference>
<evidence type="ECO:0008006" key="3">
    <source>
        <dbReference type="Google" id="ProtNLM"/>
    </source>
</evidence>
<proteinExistence type="predicted"/>
<organism evidence="1 2">
    <name type="scientific">Candidatus Uhrbacteria bacterium RIFCSPLOWO2_01_FULL_47_24</name>
    <dbReference type="NCBI Taxonomy" id="1802401"/>
    <lineage>
        <taxon>Bacteria</taxon>
        <taxon>Candidatus Uhriibacteriota</taxon>
    </lineage>
</organism>
<accession>A0A1F7UPJ7</accession>
<sequence>MEMVLSINSVPIRLTSERWVHIVENHDDLAGQFHEVLEAVAEPDYIVQGEEGELLAVRELIPLALVVVYREMPPKNGFIITAFQTSKSDQLTKHRSTIWRKSQSKKH</sequence>